<comment type="caution">
    <text evidence="1">The sequence shown here is derived from an EMBL/GenBank/DDBJ whole genome shotgun (WGS) entry which is preliminary data.</text>
</comment>
<proteinExistence type="predicted"/>
<gene>
    <name evidence="1" type="ORF">ACFO3P_13320</name>
</gene>
<dbReference type="Proteomes" id="UP001595988">
    <property type="component" value="Unassembled WGS sequence"/>
</dbReference>
<accession>A0ABV9JZY1</accession>
<evidence type="ECO:0000313" key="1">
    <source>
        <dbReference type="EMBL" id="MFC4663158.1"/>
    </source>
</evidence>
<keyword evidence="2" id="KW-1185">Reference proteome</keyword>
<protein>
    <submittedName>
        <fullName evidence="1">Uncharacterized protein</fullName>
    </submittedName>
</protein>
<dbReference type="RefSeq" id="WP_193063654.1">
    <property type="nucleotide sequence ID" value="NZ_JBHSFT010000020.1"/>
</dbReference>
<name>A0ABV9JZY1_9BACI</name>
<dbReference type="EMBL" id="JBHSFT010000020">
    <property type="protein sequence ID" value="MFC4663158.1"/>
    <property type="molecule type" value="Genomic_DNA"/>
</dbReference>
<organism evidence="1 2">
    <name type="scientific">Oceanobacillus aidingensis</name>
    <dbReference type="NCBI Taxonomy" id="645964"/>
    <lineage>
        <taxon>Bacteria</taxon>
        <taxon>Bacillati</taxon>
        <taxon>Bacillota</taxon>
        <taxon>Bacilli</taxon>
        <taxon>Bacillales</taxon>
        <taxon>Bacillaceae</taxon>
        <taxon>Oceanobacillus</taxon>
    </lineage>
</organism>
<sequence length="90" mass="10506">MITVESWFAGGIRYSFFRQLKGKKPRNVDASEKEFRQAEMGTEIYTYKFQIIPAVALGNIEWAYVLFFIPGEWIGANWVRSPIKKIQVRS</sequence>
<reference evidence="2" key="1">
    <citation type="journal article" date="2019" name="Int. J. Syst. Evol. Microbiol.">
        <title>The Global Catalogue of Microorganisms (GCM) 10K type strain sequencing project: providing services to taxonomists for standard genome sequencing and annotation.</title>
        <authorList>
            <consortium name="The Broad Institute Genomics Platform"/>
            <consortium name="The Broad Institute Genome Sequencing Center for Infectious Disease"/>
            <person name="Wu L."/>
            <person name="Ma J."/>
        </authorList>
    </citation>
    <scope>NUCLEOTIDE SEQUENCE [LARGE SCALE GENOMIC DNA]</scope>
    <source>
        <strain evidence="2">CCUG 37257</strain>
    </source>
</reference>
<evidence type="ECO:0000313" key="2">
    <source>
        <dbReference type="Proteomes" id="UP001595988"/>
    </source>
</evidence>